<dbReference type="InterPro" id="IPR045115">
    <property type="entry name" value="BOL2"/>
</dbReference>
<dbReference type="InterPro" id="IPR036065">
    <property type="entry name" value="BolA-like_sf"/>
</dbReference>
<dbReference type="InterPro" id="IPR002634">
    <property type="entry name" value="BolA"/>
</dbReference>
<keyword evidence="3" id="KW-1185">Reference proteome</keyword>
<evidence type="ECO:0000313" key="2">
    <source>
        <dbReference type="EMBL" id="THD21765.1"/>
    </source>
</evidence>
<dbReference type="Proteomes" id="UP000230066">
    <property type="component" value="Unassembled WGS sequence"/>
</dbReference>
<reference evidence="2" key="1">
    <citation type="submission" date="2019-03" db="EMBL/GenBank/DDBJ databases">
        <title>Improved annotation for the trematode Fasciola hepatica.</title>
        <authorList>
            <person name="Choi Y.-J."/>
            <person name="Martin J."/>
            <person name="Mitreva M."/>
        </authorList>
    </citation>
    <scope>NUCLEOTIDE SEQUENCE [LARGE SCALE GENOMIC DNA]</scope>
</reference>
<dbReference type="GO" id="GO:0051537">
    <property type="term" value="F:2 iron, 2 sulfur cluster binding"/>
    <property type="evidence" value="ECO:0007669"/>
    <property type="project" value="InterPro"/>
</dbReference>
<proteinExistence type="inferred from homology"/>
<dbReference type="GO" id="GO:0005634">
    <property type="term" value="C:nucleus"/>
    <property type="evidence" value="ECO:0007669"/>
    <property type="project" value="TreeGrafter"/>
</dbReference>
<name>A0A2H1C2M0_FASHE</name>
<dbReference type="GO" id="GO:0005829">
    <property type="term" value="C:cytosol"/>
    <property type="evidence" value="ECO:0007669"/>
    <property type="project" value="TreeGrafter"/>
</dbReference>
<gene>
    <name evidence="2" type="ORF">D915_007461</name>
</gene>
<dbReference type="GO" id="GO:0051604">
    <property type="term" value="P:protein maturation"/>
    <property type="evidence" value="ECO:0007669"/>
    <property type="project" value="InterPro"/>
</dbReference>
<dbReference type="PIRSF" id="PIRSF003113">
    <property type="entry name" value="BolA"/>
    <property type="match status" value="1"/>
</dbReference>
<evidence type="ECO:0000313" key="3">
    <source>
        <dbReference type="Proteomes" id="UP000230066"/>
    </source>
</evidence>
<dbReference type="PANTHER" id="PTHR12735">
    <property type="entry name" value="BOLA-LIKE PROTEIN-RELATED"/>
    <property type="match status" value="1"/>
</dbReference>
<dbReference type="Gene3D" id="3.10.20.90">
    <property type="entry name" value="Phosphatidylinositol 3-kinase Catalytic Subunit, Chain A, domain 1"/>
    <property type="match status" value="1"/>
</dbReference>
<sequence length="84" mass="9690">MDENQIRSKLKALDPVHLEIEDFSDGCGKKFKLLVVSDAFDKKPLLERHRMVNTALVEEMPHIHALTMKTLTPEQWKNSKSLDC</sequence>
<dbReference type="PANTHER" id="PTHR12735:SF27">
    <property type="entry name" value="BOLA-LIKE PROTEIN 2"/>
    <property type="match status" value="1"/>
</dbReference>
<accession>A0A2H1C2M0</accession>
<dbReference type="Pfam" id="PF01722">
    <property type="entry name" value="BolA"/>
    <property type="match status" value="1"/>
</dbReference>
<dbReference type="EMBL" id="JXXN02003274">
    <property type="protein sequence ID" value="THD21765.1"/>
    <property type="molecule type" value="Genomic_DNA"/>
</dbReference>
<dbReference type="AlphaFoldDB" id="A0A2H1C2M0"/>
<dbReference type="GO" id="GO:0006879">
    <property type="term" value="P:intracellular iron ion homeostasis"/>
    <property type="evidence" value="ECO:0007669"/>
    <property type="project" value="InterPro"/>
</dbReference>
<protein>
    <submittedName>
        <fullName evidence="2">Transcriptional regulator BolA</fullName>
    </submittedName>
</protein>
<comment type="similarity">
    <text evidence="1">Belongs to the BolA/IbaG family.</text>
</comment>
<organism evidence="2 3">
    <name type="scientific">Fasciola hepatica</name>
    <name type="common">Liver fluke</name>
    <dbReference type="NCBI Taxonomy" id="6192"/>
    <lineage>
        <taxon>Eukaryota</taxon>
        <taxon>Metazoa</taxon>
        <taxon>Spiralia</taxon>
        <taxon>Lophotrochozoa</taxon>
        <taxon>Platyhelminthes</taxon>
        <taxon>Trematoda</taxon>
        <taxon>Digenea</taxon>
        <taxon>Plagiorchiida</taxon>
        <taxon>Echinostomata</taxon>
        <taxon>Echinostomatoidea</taxon>
        <taxon>Fasciolidae</taxon>
        <taxon>Fasciola</taxon>
    </lineage>
</organism>
<comment type="caution">
    <text evidence="2">The sequence shown here is derived from an EMBL/GenBank/DDBJ whole genome shotgun (WGS) entry which is preliminary data.</text>
</comment>
<evidence type="ECO:0000256" key="1">
    <source>
        <dbReference type="RuleBase" id="RU003860"/>
    </source>
</evidence>
<dbReference type="SUPFAM" id="SSF82657">
    <property type="entry name" value="BolA-like"/>
    <property type="match status" value="1"/>
</dbReference>